<feature type="compositionally biased region" description="Basic and acidic residues" evidence="1">
    <location>
        <begin position="59"/>
        <end position="73"/>
    </location>
</feature>
<evidence type="ECO:0000313" key="2">
    <source>
        <dbReference type="EMBL" id="EFW22051.1"/>
    </source>
</evidence>
<name>E9CV52_COCPS</name>
<keyword evidence="3" id="KW-1185">Reference proteome</keyword>
<dbReference type="EMBL" id="GL636487">
    <property type="protein sequence ID" value="EFW22051.1"/>
    <property type="molecule type" value="Genomic_DNA"/>
</dbReference>
<evidence type="ECO:0000256" key="1">
    <source>
        <dbReference type="SAM" id="MobiDB-lite"/>
    </source>
</evidence>
<dbReference type="AlphaFoldDB" id="E9CV52"/>
<gene>
    <name evidence="2" type="ORF">CPSG_02208</name>
</gene>
<reference evidence="3" key="2">
    <citation type="submission" date="2010-03" db="EMBL/GenBank/DDBJ databases">
        <title>The genome sequence of Coccidioides posadasii strain Silveira.</title>
        <authorList>
            <consortium name="The Broad Institute Genome Sequencing Center for Infectious Disease"/>
            <person name="Neafsey D."/>
            <person name="Orbach M."/>
            <person name="Henn M.R."/>
            <person name="Cole G.T."/>
            <person name="Galgiani J."/>
            <person name="Gardner M.J."/>
            <person name="Kirkland T.N."/>
            <person name="Taylor J.W."/>
            <person name="Young S.K."/>
            <person name="Zeng Q."/>
            <person name="Koehrsen M."/>
            <person name="Alvarado L."/>
            <person name="Berlin A."/>
            <person name="Borenstein D."/>
            <person name="Chapman S.B."/>
            <person name="Chen Z."/>
            <person name="Engels R."/>
            <person name="Freedman E."/>
            <person name="Gellesch M."/>
            <person name="Goldberg J."/>
            <person name="Griggs A."/>
            <person name="Gujja S."/>
            <person name="Heilman E."/>
            <person name="Heiman D."/>
            <person name="Howarth C."/>
            <person name="Jen D."/>
            <person name="Larson L."/>
            <person name="Mehta T."/>
            <person name="Neiman D."/>
            <person name="Park D."/>
            <person name="Pearson M."/>
            <person name="Richards J."/>
            <person name="Roberts A."/>
            <person name="Saif S."/>
            <person name="Shea T."/>
            <person name="Shenoy N."/>
            <person name="Sisk P."/>
            <person name="Stolte C."/>
            <person name="Sykes S."/>
            <person name="Walk T."/>
            <person name="White J."/>
            <person name="Yandava C."/>
            <person name="Haas B."/>
            <person name="Nusbaum C."/>
            <person name="Birren B."/>
        </authorList>
    </citation>
    <scope>NUCLEOTIDE SEQUENCE [LARGE SCALE GENOMIC DNA]</scope>
    <source>
        <strain evidence="3">RMSCC 757 / Silveira</strain>
    </source>
</reference>
<proteinExistence type="predicted"/>
<evidence type="ECO:0000313" key="3">
    <source>
        <dbReference type="Proteomes" id="UP000002497"/>
    </source>
</evidence>
<feature type="region of interest" description="Disordered" evidence="1">
    <location>
        <begin position="49"/>
        <end position="73"/>
    </location>
</feature>
<organism evidence="3">
    <name type="scientific">Coccidioides posadasii (strain RMSCC 757 / Silveira)</name>
    <name type="common">Valley fever fungus</name>
    <dbReference type="NCBI Taxonomy" id="443226"/>
    <lineage>
        <taxon>Eukaryota</taxon>
        <taxon>Fungi</taxon>
        <taxon>Dikarya</taxon>
        <taxon>Ascomycota</taxon>
        <taxon>Pezizomycotina</taxon>
        <taxon>Eurotiomycetes</taxon>
        <taxon>Eurotiomycetidae</taxon>
        <taxon>Onygenales</taxon>
        <taxon>Onygenaceae</taxon>
        <taxon>Coccidioides</taxon>
    </lineage>
</organism>
<protein>
    <submittedName>
        <fullName evidence="2">Uncharacterized protein</fullName>
    </submittedName>
</protein>
<dbReference type="VEuPathDB" id="FungiDB:CPSG_02208"/>
<sequence length="111" mass="12525">MLLELRDGSFIAPLLSFNDSEGDSATAVACIVTLAMRIGTLRAEPMGKYGQRRNGWMDGESRTKHPDHDSSQTKIEKFLRTEYAFEAHRPQRHRLATPRPVLVAVIRLGFD</sequence>
<accession>E9CV52</accession>
<dbReference type="Proteomes" id="UP000002497">
    <property type="component" value="Unassembled WGS sequence"/>
</dbReference>
<reference evidence="3" key="1">
    <citation type="journal article" date="2010" name="Genome Res.">
        <title>Population genomic sequencing of Coccidioides fungi reveals recent hybridization and transposon control.</title>
        <authorList>
            <person name="Neafsey D.E."/>
            <person name="Barker B.M."/>
            <person name="Sharpton T.J."/>
            <person name="Stajich J.E."/>
            <person name="Park D.J."/>
            <person name="Whiston E."/>
            <person name="Hung C.-Y."/>
            <person name="McMahan C."/>
            <person name="White J."/>
            <person name="Sykes S."/>
            <person name="Heiman D."/>
            <person name="Young S."/>
            <person name="Zeng Q."/>
            <person name="Abouelleil A."/>
            <person name="Aftuck L."/>
            <person name="Bessette D."/>
            <person name="Brown A."/>
            <person name="FitzGerald M."/>
            <person name="Lui A."/>
            <person name="Macdonald J.P."/>
            <person name="Priest M."/>
            <person name="Orbach M.J."/>
            <person name="Galgiani J.N."/>
            <person name="Kirkland T.N."/>
            <person name="Cole G.T."/>
            <person name="Birren B.W."/>
            <person name="Henn M.R."/>
            <person name="Taylor J.W."/>
            <person name="Rounsley S.D."/>
        </authorList>
    </citation>
    <scope>NUCLEOTIDE SEQUENCE [LARGE SCALE GENOMIC DNA]</scope>
    <source>
        <strain evidence="3">RMSCC 757 / Silveira</strain>
    </source>
</reference>
<dbReference type="HOGENOM" id="CLU_2158150_0_0_1"/>